<accession>A0A2A4SYJ1</accession>
<sequence length="103" mass="11600">MTDQLKTLTGKQARYLRGLAHSMKPLLQMGKSGLTETFIQQLDSSLEHHELLKVKVIKTSEMGPKEAAKEIAAKINCHVAHVIGKTLILYRQRKKDPEIVLPK</sequence>
<dbReference type="Gene3D" id="3.30.110.60">
    <property type="entry name" value="YhbY-like"/>
    <property type="match status" value="1"/>
</dbReference>
<dbReference type="AlphaFoldDB" id="A0A2A4SYJ1"/>
<dbReference type="SUPFAM" id="SSF75471">
    <property type="entry name" value="YhbY-like"/>
    <property type="match status" value="1"/>
</dbReference>
<gene>
    <name evidence="4" type="ORF">COB67_10170</name>
</gene>
<dbReference type="InterPro" id="IPR051925">
    <property type="entry name" value="RNA-binding_domain"/>
</dbReference>
<dbReference type="EMBL" id="NVSR01000096">
    <property type="protein sequence ID" value="PCI26312.1"/>
    <property type="molecule type" value="Genomic_DNA"/>
</dbReference>
<dbReference type="InterPro" id="IPR035920">
    <property type="entry name" value="YhbY-like_sf"/>
</dbReference>
<comment type="caution">
    <text evidence="4">The sequence shown here is derived from an EMBL/GenBank/DDBJ whole genome shotgun (WGS) entry which is preliminary data.</text>
</comment>
<reference evidence="5" key="1">
    <citation type="submission" date="2017-08" db="EMBL/GenBank/DDBJ databases">
        <title>A dynamic microbial community with high functional redundancy inhabits the cold, oxic subseafloor aquifer.</title>
        <authorList>
            <person name="Tully B.J."/>
            <person name="Wheat C.G."/>
            <person name="Glazer B.T."/>
            <person name="Huber J.A."/>
        </authorList>
    </citation>
    <scope>NUCLEOTIDE SEQUENCE [LARGE SCALE GENOMIC DNA]</scope>
</reference>
<dbReference type="InterPro" id="IPR001890">
    <property type="entry name" value="RNA-binding_CRM"/>
</dbReference>
<dbReference type="InterPro" id="IPR017924">
    <property type="entry name" value="RNA-binding_YhbY"/>
</dbReference>
<dbReference type="Pfam" id="PF01985">
    <property type="entry name" value="CRS1_YhbY"/>
    <property type="match status" value="1"/>
</dbReference>
<evidence type="ECO:0000256" key="1">
    <source>
        <dbReference type="ARBA" id="ARBA00022884"/>
    </source>
</evidence>
<dbReference type="PANTHER" id="PTHR40065">
    <property type="entry name" value="RNA-BINDING PROTEIN YHBY"/>
    <property type="match status" value="1"/>
</dbReference>
<evidence type="ECO:0000256" key="2">
    <source>
        <dbReference type="PROSITE-ProRule" id="PRU00626"/>
    </source>
</evidence>
<name>A0A2A4SYJ1_9DELT</name>
<proteinExistence type="predicted"/>
<organism evidence="4 5">
    <name type="scientific">SAR324 cluster bacterium</name>
    <dbReference type="NCBI Taxonomy" id="2024889"/>
    <lineage>
        <taxon>Bacteria</taxon>
        <taxon>Deltaproteobacteria</taxon>
        <taxon>SAR324 cluster</taxon>
    </lineage>
</organism>
<dbReference type="PROSITE" id="PS51295">
    <property type="entry name" value="CRM"/>
    <property type="match status" value="1"/>
</dbReference>
<keyword evidence="1 2" id="KW-0694">RNA-binding</keyword>
<evidence type="ECO:0000259" key="3">
    <source>
        <dbReference type="PROSITE" id="PS51295"/>
    </source>
</evidence>
<dbReference type="SMART" id="SM01103">
    <property type="entry name" value="CRS1_YhbY"/>
    <property type="match status" value="1"/>
</dbReference>
<dbReference type="PANTHER" id="PTHR40065:SF3">
    <property type="entry name" value="RNA-BINDING PROTEIN YHBY"/>
    <property type="match status" value="1"/>
</dbReference>
<feature type="domain" description="CRM" evidence="3">
    <location>
        <begin position="6"/>
        <end position="102"/>
    </location>
</feature>
<dbReference type="Proteomes" id="UP000218113">
    <property type="component" value="Unassembled WGS sequence"/>
</dbReference>
<evidence type="ECO:0000313" key="5">
    <source>
        <dbReference type="Proteomes" id="UP000218113"/>
    </source>
</evidence>
<protein>
    <submittedName>
        <fullName evidence="4">Ribosome assembly RNA-binding protein YhbY</fullName>
    </submittedName>
</protein>
<evidence type="ECO:0000313" key="4">
    <source>
        <dbReference type="EMBL" id="PCI26312.1"/>
    </source>
</evidence>
<dbReference type="NCBIfam" id="TIGR00253">
    <property type="entry name" value="RNA_bind_YhbY"/>
    <property type="match status" value="1"/>
</dbReference>
<dbReference type="GO" id="GO:0003723">
    <property type="term" value="F:RNA binding"/>
    <property type="evidence" value="ECO:0007669"/>
    <property type="project" value="UniProtKB-UniRule"/>
</dbReference>